<proteinExistence type="predicted"/>
<dbReference type="Proteomes" id="UP000320333">
    <property type="component" value="Unassembled WGS sequence"/>
</dbReference>
<keyword evidence="4" id="KW-0862">Zinc</keyword>
<sequence>MNNLQQQQQPSPDMMKLLQLLGNSLSQPSLMQPSMPQFSHPPAVTYPNQLAHQFMHMPPAAAATHMFNPGFGAAMTPSYAFPAYDAFANPVPTMDSSVFDRMLNDALLFDAFSAVHQQHQQLHQQQQQHQQHQQQQVNYHLPPQQMATEAMHTSSKQEQDSSHDTAAVKDTFSPHFFQETSPPQTVSLRSISSMSPSTSPPPASPASKARAEENSPGPRRRRATTPSSPVPVNIQLTPFLSTPAAAVCKKSGAAVAISKRAKKQHVCFNCATDTTPMWRRDGLGRRVCNACGVYYRMNGVDRVVKAGTVPIQRRRNRAKGGKLSGKRKKTQQQQHSSYDDDDEEDEE</sequence>
<feature type="compositionally biased region" description="Basic and acidic residues" evidence="7">
    <location>
        <begin position="155"/>
        <end position="165"/>
    </location>
</feature>
<protein>
    <recommendedName>
        <fullName evidence="8">GATA-type domain-containing protein</fullName>
    </recommendedName>
</protein>
<dbReference type="PANTHER" id="PTHR10071:SF281">
    <property type="entry name" value="BOX A-BINDING FACTOR-RELATED"/>
    <property type="match status" value="1"/>
</dbReference>
<evidence type="ECO:0000256" key="5">
    <source>
        <dbReference type="ARBA" id="ARBA00023242"/>
    </source>
</evidence>
<dbReference type="PROSITE" id="PS50114">
    <property type="entry name" value="GATA_ZN_FINGER_2"/>
    <property type="match status" value="1"/>
</dbReference>
<dbReference type="GO" id="GO:0005634">
    <property type="term" value="C:nucleus"/>
    <property type="evidence" value="ECO:0007669"/>
    <property type="project" value="UniProtKB-SubCell"/>
</dbReference>
<feature type="region of interest" description="Disordered" evidence="7">
    <location>
        <begin position="146"/>
        <end position="165"/>
    </location>
</feature>
<evidence type="ECO:0000256" key="2">
    <source>
        <dbReference type="ARBA" id="ARBA00022723"/>
    </source>
</evidence>
<dbReference type="GO" id="GO:0000981">
    <property type="term" value="F:DNA-binding transcription factor activity, RNA polymerase II-specific"/>
    <property type="evidence" value="ECO:0007669"/>
    <property type="project" value="TreeGrafter"/>
</dbReference>
<dbReference type="SUPFAM" id="SSF57716">
    <property type="entry name" value="Glucocorticoid receptor-like (DNA-binding domain)"/>
    <property type="match status" value="1"/>
</dbReference>
<comment type="caution">
    <text evidence="9">The sequence shown here is derived from an EMBL/GenBank/DDBJ whole genome shotgun (WGS) entry which is preliminary data.</text>
</comment>
<dbReference type="CDD" id="cd00202">
    <property type="entry name" value="ZnF_GATA"/>
    <property type="match status" value="1"/>
</dbReference>
<feature type="compositionally biased region" description="Polar residues" evidence="7">
    <location>
        <begin position="178"/>
        <end position="189"/>
    </location>
</feature>
<keyword evidence="10" id="KW-1185">Reference proteome</keyword>
<dbReference type="InterPro" id="IPR039355">
    <property type="entry name" value="Transcription_factor_GATA"/>
</dbReference>
<evidence type="ECO:0000313" key="9">
    <source>
        <dbReference type="EMBL" id="TPX73806.1"/>
    </source>
</evidence>
<evidence type="ECO:0000256" key="7">
    <source>
        <dbReference type="SAM" id="MobiDB-lite"/>
    </source>
</evidence>
<dbReference type="EMBL" id="QEAP01000163">
    <property type="protein sequence ID" value="TPX73806.1"/>
    <property type="molecule type" value="Genomic_DNA"/>
</dbReference>
<dbReference type="Gene3D" id="3.30.50.10">
    <property type="entry name" value="Erythroid Transcription Factor GATA-1, subunit A"/>
    <property type="match status" value="1"/>
</dbReference>
<evidence type="ECO:0000259" key="8">
    <source>
        <dbReference type="PROSITE" id="PS50114"/>
    </source>
</evidence>
<dbReference type="OrthoDB" id="515401at2759"/>
<reference evidence="9 10" key="1">
    <citation type="journal article" date="2019" name="Sci. Rep.">
        <title>Comparative genomics of chytrid fungi reveal insights into the obligate biotrophic and pathogenic lifestyle of Synchytrium endobioticum.</title>
        <authorList>
            <person name="van de Vossenberg B.T.L.H."/>
            <person name="Warris S."/>
            <person name="Nguyen H.D.T."/>
            <person name="van Gent-Pelzer M.P.E."/>
            <person name="Joly D.L."/>
            <person name="van de Geest H.C."/>
            <person name="Bonants P.J.M."/>
            <person name="Smith D.S."/>
            <person name="Levesque C.A."/>
            <person name="van der Lee T.A.J."/>
        </authorList>
    </citation>
    <scope>NUCLEOTIDE SEQUENCE [LARGE SCALE GENOMIC DNA]</scope>
    <source>
        <strain evidence="9 10">CBS 675.73</strain>
    </source>
</reference>
<evidence type="ECO:0000256" key="1">
    <source>
        <dbReference type="ARBA" id="ARBA00004123"/>
    </source>
</evidence>
<dbReference type="AlphaFoldDB" id="A0A507FET6"/>
<dbReference type="SMART" id="SM00401">
    <property type="entry name" value="ZnF_GATA"/>
    <property type="match status" value="1"/>
</dbReference>
<gene>
    <name evidence="9" type="ORF">CcCBS67573_g04924</name>
</gene>
<organism evidence="9 10">
    <name type="scientific">Chytriomyces confervae</name>
    <dbReference type="NCBI Taxonomy" id="246404"/>
    <lineage>
        <taxon>Eukaryota</taxon>
        <taxon>Fungi</taxon>
        <taxon>Fungi incertae sedis</taxon>
        <taxon>Chytridiomycota</taxon>
        <taxon>Chytridiomycota incertae sedis</taxon>
        <taxon>Chytridiomycetes</taxon>
        <taxon>Chytridiales</taxon>
        <taxon>Chytriomycetaceae</taxon>
        <taxon>Chytriomyces</taxon>
    </lineage>
</organism>
<feature type="region of interest" description="Disordered" evidence="7">
    <location>
        <begin position="312"/>
        <end position="347"/>
    </location>
</feature>
<dbReference type="PRINTS" id="PR00619">
    <property type="entry name" value="GATAZNFINGER"/>
</dbReference>
<keyword evidence="5" id="KW-0539">Nucleus</keyword>
<feature type="region of interest" description="Disordered" evidence="7">
    <location>
        <begin position="173"/>
        <end position="231"/>
    </location>
</feature>
<dbReference type="InterPro" id="IPR013088">
    <property type="entry name" value="Znf_NHR/GATA"/>
</dbReference>
<keyword evidence="3 6" id="KW-0863">Zinc-finger</keyword>
<dbReference type="STRING" id="246404.A0A507FET6"/>
<evidence type="ECO:0000256" key="3">
    <source>
        <dbReference type="ARBA" id="ARBA00022771"/>
    </source>
</evidence>
<accession>A0A507FET6</accession>
<dbReference type="GO" id="GO:0008270">
    <property type="term" value="F:zinc ion binding"/>
    <property type="evidence" value="ECO:0007669"/>
    <property type="project" value="UniProtKB-KW"/>
</dbReference>
<keyword evidence="2" id="KW-0479">Metal-binding</keyword>
<evidence type="ECO:0000256" key="6">
    <source>
        <dbReference type="PROSITE-ProRule" id="PRU00094"/>
    </source>
</evidence>
<feature type="domain" description="GATA-type" evidence="8">
    <location>
        <begin position="261"/>
        <end position="314"/>
    </location>
</feature>
<dbReference type="PROSITE" id="PS00344">
    <property type="entry name" value="GATA_ZN_FINGER_1"/>
    <property type="match status" value="1"/>
</dbReference>
<dbReference type="GO" id="GO:0000978">
    <property type="term" value="F:RNA polymerase II cis-regulatory region sequence-specific DNA binding"/>
    <property type="evidence" value="ECO:0007669"/>
    <property type="project" value="TreeGrafter"/>
</dbReference>
<dbReference type="PANTHER" id="PTHR10071">
    <property type="entry name" value="TRANSCRIPTION FACTOR GATA FAMILY MEMBER"/>
    <property type="match status" value="1"/>
</dbReference>
<dbReference type="InterPro" id="IPR000679">
    <property type="entry name" value="Znf_GATA"/>
</dbReference>
<evidence type="ECO:0000256" key="4">
    <source>
        <dbReference type="ARBA" id="ARBA00022833"/>
    </source>
</evidence>
<dbReference type="Pfam" id="PF00320">
    <property type="entry name" value="GATA"/>
    <property type="match status" value="1"/>
</dbReference>
<dbReference type="GO" id="GO:0000122">
    <property type="term" value="P:negative regulation of transcription by RNA polymerase II"/>
    <property type="evidence" value="ECO:0007669"/>
    <property type="project" value="TreeGrafter"/>
</dbReference>
<dbReference type="GO" id="GO:0045944">
    <property type="term" value="P:positive regulation of transcription by RNA polymerase II"/>
    <property type="evidence" value="ECO:0007669"/>
    <property type="project" value="TreeGrafter"/>
</dbReference>
<feature type="compositionally biased region" description="Basic residues" evidence="7">
    <location>
        <begin position="312"/>
        <end position="330"/>
    </location>
</feature>
<comment type="subcellular location">
    <subcellularLocation>
        <location evidence="1">Nucleus</location>
    </subcellularLocation>
</comment>
<name>A0A507FET6_9FUNG</name>
<evidence type="ECO:0000313" key="10">
    <source>
        <dbReference type="Proteomes" id="UP000320333"/>
    </source>
</evidence>